<protein>
    <recommendedName>
        <fullName evidence="5">Calx-beta domain-containing protein</fullName>
    </recommendedName>
</protein>
<evidence type="ECO:0000313" key="7">
    <source>
        <dbReference type="Proteomes" id="UP000660680"/>
    </source>
</evidence>
<keyword evidence="1" id="KW-0732">Signal</keyword>
<dbReference type="GO" id="GO:0016020">
    <property type="term" value="C:membrane"/>
    <property type="evidence" value="ECO:0007669"/>
    <property type="project" value="InterPro"/>
</dbReference>
<reference evidence="6" key="2">
    <citation type="submission" date="2020-09" db="EMBL/GenBank/DDBJ databases">
        <authorList>
            <person name="Sun Q."/>
            <person name="Ohkuma M."/>
        </authorList>
    </citation>
    <scope>NUCLEOTIDE SEQUENCE</scope>
    <source>
        <strain evidence="6">JCM 3276</strain>
    </source>
</reference>
<comment type="caution">
    <text evidence="6">The sequence shown here is derived from an EMBL/GenBank/DDBJ whole genome shotgun (WGS) entry which is preliminary data.</text>
</comment>
<reference evidence="6" key="1">
    <citation type="journal article" date="2014" name="Int. J. Syst. Evol. Microbiol.">
        <title>Complete genome sequence of Corynebacterium casei LMG S-19264T (=DSM 44701T), isolated from a smear-ripened cheese.</title>
        <authorList>
            <consortium name="US DOE Joint Genome Institute (JGI-PGF)"/>
            <person name="Walter F."/>
            <person name="Albersmeier A."/>
            <person name="Kalinowski J."/>
            <person name="Ruckert C."/>
        </authorList>
    </citation>
    <scope>NUCLEOTIDE SEQUENCE</scope>
    <source>
        <strain evidence="6">JCM 3276</strain>
    </source>
</reference>
<dbReference type="Pfam" id="PF03160">
    <property type="entry name" value="Calx-beta"/>
    <property type="match status" value="1"/>
</dbReference>
<dbReference type="Gene3D" id="2.60.40.2030">
    <property type="match status" value="1"/>
</dbReference>
<sequence length="234" mass="24372">MTASCAPAAVAISNYSNYEGTGQGVRSFTFLVAVTPAAGCTATGSVQVHTSNGTAQAPGDFQATTTTVSWNGGTAPRTVTVPVIADSTAENDEGFTVVLTNPVNLVITKQTGFGAVLDDDDPPQRTGVDGGKICWAIDRGTNSEQTCRVAIRTNLPARAPITVHFRTIALDKPVGYEPVRDGLITIPVGSTTGVAEIKLLPGPRPAEERFVFELFDPSAGVLDSPRTVVTILAK</sequence>
<dbReference type="InterPro" id="IPR038081">
    <property type="entry name" value="CalX-like_sf"/>
</dbReference>
<dbReference type="GO" id="GO:0030001">
    <property type="term" value="P:metal ion transport"/>
    <property type="evidence" value="ECO:0007669"/>
    <property type="project" value="TreeGrafter"/>
</dbReference>
<keyword evidence="2" id="KW-0677">Repeat</keyword>
<proteinExistence type="predicted"/>
<evidence type="ECO:0000256" key="4">
    <source>
        <dbReference type="ARBA" id="ARBA00023065"/>
    </source>
</evidence>
<dbReference type="EMBL" id="BMRB01000001">
    <property type="protein sequence ID" value="GGS15094.1"/>
    <property type="molecule type" value="Genomic_DNA"/>
</dbReference>
<evidence type="ECO:0000313" key="6">
    <source>
        <dbReference type="EMBL" id="GGS15094.1"/>
    </source>
</evidence>
<keyword evidence="3" id="KW-0106">Calcium</keyword>
<evidence type="ECO:0000256" key="3">
    <source>
        <dbReference type="ARBA" id="ARBA00022837"/>
    </source>
</evidence>
<dbReference type="Proteomes" id="UP000660680">
    <property type="component" value="Unassembled WGS sequence"/>
</dbReference>
<gene>
    <name evidence="6" type="ORF">GCM10010171_03790</name>
</gene>
<dbReference type="InterPro" id="IPR003644">
    <property type="entry name" value="Calx_beta"/>
</dbReference>
<evidence type="ECO:0000256" key="1">
    <source>
        <dbReference type="ARBA" id="ARBA00022729"/>
    </source>
</evidence>
<keyword evidence="7" id="KW-1185">Reference proteome</keyword>
<name>A0A918G2V7_9PSEU</name>
<evidence type="ECO:0000256" key="2">
    <source>
        <dbReference type="ARBA" id="ARBA00022737"/>
    </source>
</evidence>
<keyword evidence="4" id="KW-0813">Transport</keyword>
<dbReference type="GO" id="GO:0007154">
    <property type="term" value="P:cell communication"/>
    <property type="evidence" value="ECO:0007669"/>
    <property type="project" value="InterPro"/>
</dbReference>
<dbReference type="InterPro" id="IPR051171">
    <property type="entry name" value="CaCA"/>
</dbReference>
<evidence type="ECO:0000259" key="5">
    <source>
        <dbReference type="Pfam" id="PF03160"/>
    </source>
</evidence>
<organism evidence="6 7">
    <name type="scientific">Actinokineospora fastidiosa</name>
    <dbReference type="NCBI Taxonomy" id="1816"/>
    <lineage>
        <taxon>Bacteria</taxon>
        <taxon>Bacillati</taxon>
        <taxon>Actinomycetota</taxon>
        <taxon>Actinomycetes</taxon>
        <taxon>Pseudonocardiales</taxon>
        <taxon>Pseudonocardiaceae</taxon>
        <taxon>Actinokineospora</taxon>
    </lineage>
</organism>
<dbReference type="PANTHER" id="PTHR11878">
    <property type="entry name" value="SODIUM/CALCIUM EXCHANGER"/>
    <property type="match status" value="1"/>
</dbReference>
<dbReference type="SUPFAM" id="SSF141072">
    <property type="entry name" value="CalX-like"/>
    <property type="match status" value="1"/>
</dbReference>
<accession>A0A918G2V7</accession>
<keyword evidence="4" id="KW-0406">Ion transport</keyword>
<dbReference type="PANTHER" id="PTHR11878:SF65">
    <property type="entry name" value="NA_CA-EXCHANGE PROTEIN, ISOFORM G"/>
    <property type="match status" value="1"/>
</dbReference>
<feature type="domain" description="Calx-beta" evidence="5">
    <location>
        <begin position="29"/>
        <end position="103"/>
    </location>
</feature>
<dbReference type="AlphaFoldDB" id="A0A918G2V7"/>